<organism evidence="1 2">
    <name type="scientific">Viridothelium virens</name>
    <name type="common">Speckled blister lichen</name>
    <name type="synonym">Trypethelium virens</name>
    <dbReference type="NCBI Taxonomy" id="1048519"/>
    <lineage>
        <taxon>Eukaryota</taxon>
        <taxon>Fungi</taxon>
        <taxon>Dikarya</taxon>
        <taxon>Ascomycota</taxon>
        <taxon>Pezizomycotina</taxon>
        <taxon>Dothideomycetes</taxon>
        <taxon>Dothideomycetes incertae sedis</taxon>
        <taxon>Trypetheliales</taxon>
        <taxon>Trypetheliaceae</taxon>
        <taxon>Viridothelium</taxon>
    </lineage>
</organism>
<gene>
    <name evidence="1" type="ORF">EV356DRAFT_93937</name>
</gene>
<protein>
    <submittedName>
        <fullName evidence="1">Uncharacterized protein</fullName>
    </submittedName>
</protein>
<name>A0A6A6HCZ4_VIRVR</name>
<evidence type="ECO:0000313" key="2">
    <source>
        <dbReference type="Proteomes" id="UP000800092"/>
    </source>
</evidence>
<evidence type="ECO:0000313" key="1">
    <source>
        <dbReference type="EMBL" id="KAF2235709.1"/>
    </source>
</evidence>
<reference evidence="1" key="1">
    <citation type="journal article" date="2020" name="Stud. Mycol.">
        <title>101 Dothideomycetes genomes: a test case for predicting lifestyles and emergence of pathogens.</title>
        <authorList>
            <person name="Haridas S."/>
            <person name="Albert R."/>
            <person name="Binder M."/>
            <person name="Bloem J."/>
            <person name="Labutti K."/>
            <person name="Salamov A."/>
            <person name="Andreopoulos B."/>
            <person name="Baker S."/>
            <person name="Barry K."/>
            <person name="Bills G."/>
            <person name="Bluhm B."/>
            <person name="Cannon C."/>
            <person name="Castanera R."/>
            <person name="Culley D."/>
            <person name="Daum C."/>
            <person name="Ezra D."/>
            <person name="Gonzalez J."/>
            <person name="Henrissat B."/>
            <person name="Kuo A."/>
            <person name="Liang C."/>
            <person name="Lipzen A."/>
            <person name="Lutzoni F."/>
            <person name="Magnuson J."/>
            <person name="Mondo S."/>
            <person name="Nolan M."/>
            <person name="Ohm R."/>
            <person name="Pangilinan J."/>
            <person name="Park H.-J."/>
            <person name="Ramirez L."/>
            <person name="Alfaro M."/>
            <person name="Sun H."/>
            <person name="Tritt A."/>
            <person name="Yoshinaga Y."/>
            <person name="Zwiers L.-H."/>
            <person name="Turgeon B."/>
            <person name="Goodwin S."/>
            <person name="Spatafora J."/>
            <person name="Crous P."/>
            <person name="Grigoriev I."/>
        </authorList>
    </citation>
    <scope>NUCLEOTIDE SEQUENCE</scope>
    <source>
        <strain evidence="1">Tuck. ex Michener</strain>
    </source>
</reference>
<dbReference type="AlphaFoldDB" id="A0A6A6HCZ4"/>
<sequence length="75" mass="8244">MLASPIGFGTLDLRTCCCTYTLIVRAAPEEEPFPSRAQRITSNRCPKRIGAHTHCATFATCAVPAFWVLCRPCDV</sequence>
<dbReference type="EMBL" id="ML991789">
    <property type="protein sequence ID" value="KAF2235709.1"/>
    <property type="molecule type" value="Genomic_DNA"/>
</dbReference>
<proteinExistence type="predicted"/>
<accession>A0A6A6HCZ4</accession>
<dbReference type="Proteomes" id="UP000800092">
    <property type="component" value="Unassembled WGS sequence"/>
</dbReference>
<keyword evidence="2" id="KW-1185">Reference proteome</keyword>